<feature type="region of interest" description="Disordered" evidence="1">
    <location>
        <begin position="1"/>
        <end position="59"/>
    </location>
</feature>
<feature type="compositionally biased region" description="Basic and acidic residues" evidence="1">
    <location>
        <begin position="1"/>
        <end position="14"/>
    </location>
</feature>
<evidence type="ECO:0000313" key="3">
    <source>
        <dbReference type="Proteomes" id="UP000625682"/>
    </source>
</evidence>
<organism evidence="2 3">
    <name type="scientific">Streptomyces lacrimifluminis</name>
    <dbReference type="NCBI Taxonomy" id="1500077"/>
    <lineage>
        <taxon>Bacteria</taxon>
        <taxon>Bacillati</taxon>
        <taxon>Actinomycetota</taxon>
        <taxon>Actinomycetes</taxon>
        <taxon>Kitasatosporales</taxon>
        <taxon>Streptomycetaceae</taxon>
        <taxon>Streptomyces</taxon>
    </lineage>
</organism>
<evidence type="ECO:0000256" key="1">
    <source>
        <dbReference type="SAM" id="MobiDB-lite"/>
    </source>
</evidence>
<protein>
    <submittedName>
        <fullName evidence="2">Uncharacterized protein</fullName>
    </submittedName>
</protein>
<comment type="caution">
    <text evidence="2">The sequence shown here is derived from an EMBL/GenBank/DDBJ whole genome shotgun (WGS) entry which is preliminary data.</text>
</comment>
<dbReference type="AlphaFoldDB" id="A0A917PCT6"/>
<reference evidence="2" key="1">
    <citation type="journal article" date="2014" name="Int. J. Syst. Evol. Microbiol.">
        <title>Complete genome sequence of Corynebacterium casei LMG S-19264T (=DSM 44701T), isolated from a smear-ripened cheese.</title>
        <authorList>
            <consortium name="US DOE Joint Genome Institute (JGI-PGF)"/>
            <person name="Walter F."/>
            <person name="Albersmeier A."/>
            <person name="Kalinowski J."/>
            <person name="Ruckert C."/>
        </authorList>
    </citation>
    <scope>NUCLEOTIDE SEQUENCE</scope>
    <source>
        <strain evidence="2">CGMCC 4.7272</strain>
    </source>
</reference>
<accession>A0A917PCT6</accession>
<sequence>MNFLDRIHARHDDPADSGVPATGWIHPNEFGPGPRYRPVRVRPGQERERGVAGSSAPAPRTVACYTGKLATRSRTYLDMVDSRGMR</sequence>
<evidence type="ECO:0000313" key="2">
    <source>
        <dbReference type="EMBL" id="GGJ71175.1"/>
    </source>
</evidence>
<proteinExistence type="predicted"/>
<gene>
    <name evidence="2" type="ORF">GCM10012282_80040</name>
</gene>
<dbReference type="Proteomes" id="UP000625682">
    <property type="component" value="Unassembled WGS sequence"/>
</dbReference>
<dbReference type="EMBL" id="BMMU01000066">
    <property type="protein sequence ID" value="GGJ71175.1"/>
    <property type="molecule type" value="Genomic_DNA"/>
</dbReference>
<keyword evidence="3" id="KW-1185">Reference proteome</keyword>
<reference evidence="2" key="2">
    <citation type="submission" date="2020-09" db="EMBL/GenBank/DDBJ databases">
        <authorList>
            <person name="Sun Q."/>
            <person name="Zhou Y."/>
        </authorList>
    </citation>
    <scope>NUCLEOTIDE SEQUENCE</scope>
    <source>
        <strain evidence="2">CGMCC 4.7272</strain>
    </source>
</reference>
<name>A0A917PCT6_9ACTN</name>